<dbReference type="EC" id="3.1.4.4" evidence="5"/>
<dbReference type="eggNOG" id="KOG1329">
    <property type="taxonomic scope" value="Eukaryota"/>
</dbReference>
<name>A0A090CGW0_PODAN</name>
<dbReference type="Pfam" id="PF13091">
    <property type="entry name" value="PLDc_2"/>
    <property type="match status" value="1"/>
</dbReference>
<dbReference type="CDD" id="cd09138">
    <property type="entry name" value="PLDc_vPLD1_2_yPLD_like_1"/>
    <property type="match status" value="1"/>
</dbReference>
<dbReference type="AlphaFoldDB" id="A0A090CGW0"/>
<dbReference type="STRING" id="515849.A0A090CGW0"/>
<evidence type="ECO:0000313" key="8">
    <source>
        <dbReference type="Proteomes" id="UP000001197"/>
    </source>
</evidence>
<keyword evidence="2 5" id="KW-0378">Hydrolase</keyword>
<feature type="domain" description="PLD phosphodiesterase" evidence="6">
    <location>
        <begin position="205"/>
        <end position="232"/>
    </location>
</feature>
<dbReference type="Proteomes" id="UP000001197">
    <property type="component" value="Chromosome 1"/>
</dbReference>
<comment type="catalytic activity">
    <reaction evidence="5">
        <text>a 1,2-diacyl-sn-glycero-3-phosphocholine + H2O = a 1,2-diacyl-sn-glycero-3-phosphate + choline + H(+)</text>
        <dbReference type="Rhea" id="RHEA:14445"/>
        <dbReference type="ChEBI" id="CHEBI:15354"/>
        <dbReference type="ChEBI" id="CHEBI:15377"/>
        <dbReference type="ChEBI" id="CHEBI:15378"/>
        <dbReference type="ChEBI" id="CHEBI:57643"/>
        <dbReference type="ChEBI" id="CHEBI:58608"/>
        <dbReference type="EC" id="3.1.4.4"/>
    </reaction>
</comment>
<keyword evidence="8" id="KW-1185">Reference proteome</keyword>
<dbReference type="SMART" id="SM00155">
    <property type="entry name" value="PLDc"/>
    <property type="match status" value="2"/>
</dbReference>
<dbReference type="FunFam" id="3.30.870.10:FF:000032">
    <property type="entry name" value="Phospholipase"/>
    <property type="match status" value="1"/>
</dbReference>
<evidence type="ECO:0000256" key="3">
    <source>
        <dbReference type="ARBA" id="ARBA00022963"/>
    </source>
</evidence>
<dbReference type="PANTHER" id="PTHR18896:SF186">
    <property type="entry name" value="PHOSPHOLIPASE D"/>
    <property type="match status" value="1"/>
</dbReference>
<protein>
    <recommendedName>
        <fullName evidence="5">Phospholipase</fullName>
        <ecNumber evidence="5">3.1.4.4</ecNumber>
    </recommendedName>
</protein>
<dbReference type="Pfam" id="PF00614">
    <property type="entry name" value="PLDc"/>
    <property type="match status" value="1"/>
</dbReference>
<dbReference type="InterPro" id="IPR025202">
    <property type="entry name" value="PLD-like_dom"/>
</dbReference>
<dbReference type="InterPro" id="IPR015679">
    <property type="entry name" value="PLipase_D_fam"/>
</dbReference>
<evidence type="ECO:0000256" key="2">
    <source>
        <dbReference type="ARBA" id="ARBA00022801"/>
    </source>
</evidence>
<reference evidence="8" key="2">
    <citation type="journal article" date="2014" name="Genetics">
        <title>Maintaining two mating types: Structure of the mating type locus and its role in heterokaryosis in Podospora anserina.</title>
        <authorList>
            <person name="Grognet P."/>
            <person name="Bidard F."/>
            <person name="Kuchly C."/>
            <person name="Tong L.C.H."/>
            <person name="Coppin E."/>
            <person name="Benkhali J.A."/>
            <person name="Couloux A."/>
            <person name="Wincker P."/>
            <person name="Debuchy R."/>
            <person name="Silar P."/>
        </authorList>
    </citation>
    <scope>GENOME REANNOTATION</scope>
    <source>
        <strain evidence="8">S / ATCC MYA-4624 / DSM 980 / FGSC 10383</strain>
    </source>
</reference>
<dbReference type="PIRSF" id="PIRSF009376">
    <property type="entry name" value="Phospholipase_D_euk"/>
    <property type="match status" value="1"/>
</dbReference>
<dbReference type="GO" id="GO:0035556">
    <property type="term" value="P:intracellular signal transduction"/>
    <property type="evidence" value="ECO:0007669"/>
    <property type="project" value="InterPro"/>
</dbReference>
<evidence type="ECO:0000256" key="4">
    <source>
        <dbReference type="ARBA" id="ARBA00023098"/>
    </source>
</evidence>
<dbReference type="PROSITE" id="PS50035">
    <property type="entry name" value="PLD"/>
    <property type="match status" value="2"/>
</dbReference>
<keyword evidence="4" id="KW-0443">Lipid metabolism</keyword>
<dbReference type="Gene3D" id="3.30.870.10">
    <property type="entry name" value="Endonuclease Chain A"/>
    <property type="match status" value="3"/>
</dbReference>
<dbReference type="GO" id="GO:0004630">
    <property type="term" value="F:phospholipase D activity"/>
    <property type="evidence" value="ECO:0007669"/>
    <property type="project" value="UniProtKB-UniRule"/>
</dbReference>
<keyword evidence="1" id="KW-0677">Repeat</keyword>
<dbReference type="SUPFAM" id="SSF56024">
    <property type="entry name" value="Phospholipase D/nuclease"/>
    <property type="match status" value="2"/>
</dbReference>
<dbReference type="EMBL" id="FO904936">
    <property type="protein sequence ID" value="CDP24677.1"/>
    <property type="molecule type" value="Genomic_DNA"/>
</dbReference>
<evidence type="ECO:0000313" key="7">
    <source>
        <dbReference type="EMBL" id="CDP24677.1"/>
    </source>
</evidence>
<dbReference type="InterPro" id="IPR001736">
    <property type="entry name" value="PLipase_D/transphosphatidylase"/>
</dbReference>
<dbReference type="InterPro" id="IPR016555">
    <property type="entry name" value="PLipase_D_euk"/>
</dbReference>
<comment type="similarity">
    <text evidence="5">Belongs to the phospholipase D family.</text>
</comment>
<organism evidence="7 8">
    <name type="scientific">Podospora anserina (strain S / ATCC MYA-4624 / DSM 980 / FGSC 10383)</name>
    <name type="common">Pleurage anserina</name>
    <dbReference type="NCBI Taxonomy" id="515849"/>
    <lineage>
        <taxon>Eukaryota</taxon>
        <taxon>Fungi</taxon>
        <taxon>Dikarya</taxon>
        <taxon>Ascomycota</taxon>
        <taxon>Pezizomycotina</taxon>
        <taxon>Sordariomycetes</taxon>
        <taxon>Sordariomycetidae</taxon>
        <taxon>Sordariales</taxon>
        <taxon>Podosporaceae</taxon>
        <taxon>Podospora</taxon>
        <taxon>Podospora anserina</taxon>
    </lineage>
</organism>
<sequence length="882" mass="100032">MVIHSLLRKAKQGLNDILPGEDKHSHTHEGYQCRESECAEFSENRHCSFAPRSRGNAKWYVDGATYFWAISMAIEEARESIYILDWWLSPELYLRRPPAQNEKYRLDRLLKAAAERGVRVYVLVYKEVEAALTLNSAHTKNHLQGLHPNIKVFRYPDHHPAKNVVSGLQDLHTSLVSLDLKNFNLAKASQSAVEGLYGTADDVVLFWAHHEKLCLVDGRVAFMGGLDMCFGRYDTNSHPIADAHPGNLDNIIFPGQDFNNARVYDFEEVNKWENNKRKWKQHLPFSWLILTILVDRTKASRMGWADVAISLSGPIVDSLATHFCERWNYIFDKKYSGRTNLKVHRLTAPGVQKHSDYGAHALMDQGEELLGGVQSKITSKLGKFWGGGGEEAGVSQVQAPPHPPVCNANEHGIANIQLARSVSKWSLGVRTEHSIANAYIDAITNAKHFVYIENQFFITATSNKQRPVRNKIGKAIVDRVLRAHINNEDFQIIIMMPAVPAFAGDLKSEGALGTRAIMEFQYNSINRGGSSIIETLRREGVHDPYRYINWYNLRNYDRINRSQIMTRAERESGVSYEAAHRDFEDRYNSSNSGGNNSYYRRYQATATSLTDQSWDTVSPCYMESGLSILGVPWTGSPEDELDAFVSEQLYIHTKVLIADDQLVICGSANLNDRSQLGDHDSEIAVIIEDPTPIRTYMNGRPYTASQFATSLRRFLYRKHLGLVPHQHPDRPDINWTPVTHDAVNHYDWDSPSDRLVADPLSPDFINLWRGTARRNTEIFSRAFHPVPNDKVRTWEDYDNFFSKHFVIPGEPAEQAEEGYKNGKVDYGHVVRENFPGGVGELKMWLSGIRGNLVEMPLNFLIDVPDIAEDGLALNSLTDELYT</sequence>
<dbReference type="InParanoid" id="A0A090CGW0"/>
<dbReference type="GO" id="GO:0009395">
    <property type="term" value="P:phospholipid catabolic process"/>
    <property type="evidence" value="ECO:0007669"/>
    <property type="project" value="TreeGrafter"/>
</dbReference>
<evidence type="ECO:0000256" key="1">
    <source>
        <dbReference type="ARBA" id="ARBA00022737"/>
    </source>
</evidence>
<evidence type="ECO:0000256" key="5">
    <source>
        <dbReference type="PIRNR" id="PIRNR009376"/>
    </source>
</evidence>
<feature type="domain" description="PLD phosphodiesterase" evidence="6">
    <location>
        <begin position="647"/>
        <end position="674"/>
    </location>
</feature>
<dbReference type="CDD" id="cd09141">
    <property type="entry name" value="PLDc_vPLD1_2_yPLD_like_2"/>
    <property type="match status" value="1"/>
</dbReference>
<dbReference type="GO" id="GO:0006654">
    <property type="term" value="P:phosphatidic acid biosynthetic process"/>
    <property type="evidence" value="ECO:0007669"/>
    <property type="project" value="InterPro"/>
</dbReference>
<keyword evidence="3 5" id="KW-0442">Lipid degradation</keyword>
<reference evidence="7 8" key="1">
    <citation type="journal article" date="2008" name="Genome Biol.">
        <title>The genome sequence of the model ascomycete fungus Podospora anserina.</title>
        <authorList>
            <person name="Espagne E."/>
            <person name="Lespinet O."/>
            <person name="Malagnac F."/>
            <person name="Da Silva C."/>
            <person name="Jaillon O."/>
            <person name="Porcel B.M."/>
            <person name="Couloux A."/>
            <person name="Aury J.-M."/>
            <person name="Segurens B."/>
            <person name="Poulain J."/>
            <person name="Anthouard V."/>
            <person name="Grossetete S."/>
            <person name="Khalili H."/>
            <person name="Coppin E."/>
            <person name="Dequard-Chablat M."/>
            <person name="Picard M."/>
            <person name="Contamine V."/>
            <person name="Arnaise S."/>
            <person name="Bourdais A."/>
            <person name="Berteaux-Lecellier V."/>
            <person name="Gautheret D."/>
            <person name="de Vries R.P."/>
            <person name="Battaglia E."/>
            <person name="Coutinho P.M."/>
            <person name="Danchin E.G.J."/>
            <person name="Henrissat B."/>
            <person name="El Khoury R."/>
            <person name="Sainsard-Chanet A."/>
            <person name="Boivin A."/>
            <person name="Pinan-Lucarre B."/>
            <person name="Sellem C.H."/>
            <person name="Debuchy R."/>
            <person name="Wincker P."/>
            <person name="Weissenbach J."/>
            <person name="Silar P."/>
        </authorList>
    </citation>
    <scope>NUCLEOTIDE SEQUENCE [LARGE SCALE GENOMIC DNA]</scope>
    <source>
        <strain evidence="8">S / ATCC MYA-4624 / DSM 980 / FGSC 10383</strain>
    </source>
</reference>
<accession>A0A090CGW0</accession>
<dbReference type="PANTHER" id="PTHR18896">
    <property type="entry name" value="PHOSPHOLIPASE D"/>
    <property type="match status" value="1"/>
</dbReference>
<evidence type="ECO:0000259" key="6">
    <source>
        <dbReference type="PROSITE" id="PS50035"/>
    </source>
</evidence>
<proteinExistence type="inferred from homology"/>